<keyword evidence="2" id="KW-1185">Reference proteome</keyword>
<organism evidence="1 2">
    <name type="scientific">Dreissena polymorpha</name>
    <name type="common">Zebra mussel</name>
    <name type="synonym">Mytilus polymorpha</name>
    <dbReference type="NCBI Taxonomy" id="45954"/>
    <lineage>
        <taxon>Eukaryota</taxon>
        <taxon>Metazoa</taxon>
        <taxon>Spiralia</taxon>
        <taxon>Lophotrochozoa</taxon>
        <taxon>Mollusca</taxon>
        <taxon>Bivalvia</taxon>
        <taxon>Autobranchia</taxon>
        <taxon>Heteroconchia</taxon>
        <taxon>Euheterodonta</taxon>
        <taxon>Imparidentia</taxon>
        <taxon>Neoheterodontei</taxon>
        <taxon>Myida</taxon>
        <taxon>Dreissenoidea</taxon>
        <taxon>Dreissenidae</taxon>
        <taxon>Dreissena</taxon>
    </lineage>
</organism>
<accession>A0A9D4C715</accession>
<evidence type="ECO:0000313" key="2">
    <source>
        <dbReference type="Proteomes" id="UP000828390"/>
    </source>
</evidence>
<comment type="caution">
    <text evidence="1">The sequence shown here is derived from an EMBL/GenBank/DDBJ whole genome shotgun (WGS) entry which is preliminary data.</text>
</comment>
<dbReference type="AlphaFoldDB" id="A0A9D4C715"/>
<evidence type="ECO:0000313" key="1">
    <source>
        <dbReference type="EMBL" id="KAH3718230.1"/>
    </source>
</evidence>
<dbReference type="EMBL" id="JAIWYP010000013">
    <property type="protein sequence ID" value="KAH3718230.1"/>
    <property type="molecule type" value="Genomic_DNA"/>
</dbReference>
<sequence length="110" mass="12539">MELYERYRFFPATVFALLNLVVQSLDFGEILLSCQSSSCVFSCELCLWPLDPSTFQLMLGDTLKLRQSSVSRCCRRVGRAIALQARRFIQFPDPQECTTIQSKFQSVAGE</sequence>
<protein>
    <submittedName>
        <fullName evidence="1">Uncharacterized protein</fullName>
    </submittedName>
</protein>
<gene>
    <name evidence="1" type="ORF">DPMN_061030</name>
</gene>
<proteinExistence type="predicted"/>
<name>A0A9D4C715_DREPO</name>
<dbReference type="Proteomes" id="UP000828390">
    <property type="component" value="Unassembled WGS sequence"/>
</dbReference>
<reference evidence="1" key="1">
    <citation type="journal article" date="2019" name="bioRxiv">
        <title>The Genome of the Zebra Mussel, Dreissena polymorpha: A Resource for Invasive Species Research.</title>
        <authorList>
            <person name="McCartney M.A."/>
            <person name="Auch B."/>
            <person name="Kono T."/>
            <person name="Mallez S."/>
            <person name="Zhang Y."/>
            <person name="Obille A."/>
            <person name="Becker A."/>
            <person name="Abrahante J.E."/>
            <person name="Garbe J."/>
            <person name="Badalamenti J.P."/>
            <person name="Herman A."/>
            <person name="Mangelson H."/>
            <person name="Liachko I."/>
            <person name="Sullivan S."/>
            <person name="Sone E.D."/>
            <person name="Koren S."/>
            <person name="Silverstein K.A.T."/>
            <person name="Beckman K.B."/>
            <person name="Gohl D.M."/>
        </authorList>
    </citation>
    <scope>NUCLEOTIDE SEQUENCE</scope>
    <source>
        <strain evidence="1">Duluth1</strain>
        <tissue evidence="1">Whole animal</tissue>
    </source>
</reference>
<reference evidence="1" key="2">
    <citation type="submission" date="2020-11" db="EMBL/GenBank/DDBJ databases">
        <authorList>
            <person name="McCartney M.A."/>
            <person name="Auch B."/>
            <person name="Kono T."/>
            <person name="Mallez S."/>
            <person name="Becker A."/>
            <person name="Gohl D.M."/>
            <person name="Silverstein K.A.T."/>
            <person name="Koren S."/>
            <person name="Bechman K.B."/>
            <person name="Herman A."/>
            <person name="Abrahante J.E."/>
            <person name="Garbe J."/>
        </authorList>
    </citation>
    <scope>NUCLEOTIDE SEQUENCE</scope>
    <source>
        <strain evidence="1">Duluth1</strain>
        <tissue evidence="1">Whole animal</tissue>
    </source>
</reference>